<reference evidence="1 2" key="1">
    <citation type="submission" date="2023-02" db="EMBL/GenBank/DDBJ databases">
        <title>Genome sequence of Lentisphaera profundi SAORIC-696.</title>
        <authorList>
            <person name="Kim e."/>
            <person name="Cho J.-C."/>
            <person name="Choi A."/>
            <person name="Kang I."/>
        </authorList>
    </citation>
    <scope>NUCLEOTIDE SEQUENCE [LARGE SCALE GENOMIC DNA]</scope>
    <source>
        <strain evidence="1 2">SAORIC-696</strain>
    </source>
</reference>
<dbReference type="EMBL" id="CP117811">
    <property type="protein sequence ID" value="WDE95568.1"/>
    <property type="molecule type" value="Genomic_DNA"/>
</dbReference>
<proteinExistence type="predicted"/>
<organism evidence="1 2">
    <name type="scientific">Lentisphaera profundi</name>
    <dbReference type="NCBI Taxonomy" id="1658616"/>
    <lineage>
        <taxon>Bacteria</taxon>
        <taxon>Pseudomonadati</taxon>
        <taxon>Lentisphaerota</taxon>
        <taxon>Lentisphaeria</taxon>
        <taxon>Lentisphaerales</taxon>
        <taxon>Lentisphaeraceae</taxon>
        <taxon>Lentisphaera</taxon>
    </lineage>
</organism>
<dbReference type="Proteomes" id="UP001214250">
    <property type="component" value="Chromosome 1"/>
</dbReference>
<dbReference type="RefSeq" id="WP_274149232.1">
    <property type="nucleotide sequence ID" value="NZ_CP117811.1"/>
</dbReference>
<accession>A0ABY7VN91</accession>
<name>A0ABY7VN91_9BACT</name>
<evidence type="ECO:0000313" key="1">
    <source>
        <dbReference type="EMBL" id="WDE95568.1"/>
    </source>
</evidence>
<evidence type="ECO:0000313" key="2">
    <source>
        <dbReference type="Proteomes" id="UP001214250"/>
    </source>
</evidence>
<gene>
    <name evidence="1" type="ORF">PQO03_07525</name>
</gene>
<protein>
    <submittedName>
        <fullName evidence="1">Uncharacterized protein</fullName>
    </submittedName>
</protein>
<sequence length="108" mass="13314">MNNIPFLKNNSQVSCPYIKSDIIDYLEIEERRKIIHEDLKFVRTAKYKKTKYWLWQFFKKDKYLGWVIVNSFKRFIILENHEVASWGDKDWDAEKLIIEYHKINIEKK</sequence>
<keyword evidence="2" id="KW-1185">Reference proteome</keyword>